<sequence>MALRRLGWASTPPVNVVVSDRVRRMAEEHAARLLRLALHRDALLRAVVTSWPDNPQRRTDAECKALWAAGPEAMTKVEARNRTRQVAGFLAARGRLPVSIAQAEAPPYTSGQILTATTARLGTDRAGRARVTTAASPSSSTRPAPRRNSSACAPSGRRPEPASTTTTASSPTAKTPR</sequence>
<reference evidence="2" key="2">
    <citation type="submission" date="2022-09" db="EMBL/GenBank/DDBJ databases">
        <title>Biosynthetic gene clusters of Dactylosporangioum fulvum.</title>
        <authorList>
            <person name="Caradec T."/>
        </authorList>
    </citation>
    <scope>NUCLEOTIDE SEQUENCE</scope>
    <source>
        <strain evidence="2">NRRL B-16292</strain>
    </source>
</reference>
<accession>A0ABY5VQH5</accession>
<reference evidence="2" key="1">
    <citation type="submission" date="2021-04" db="EMBL/GenBank/DDBJ databases">
        <authorList>
            <person name="Hartkoorn R.C."/>
            <person name="Beaudoing E."/>
            <person name="Hot D."/>
        </authorList>
    </citation>
    <scope>NUCLEOTIDE SEQUENCE</scope>
    <source>
        <strain evidence="2">NRRL B-16292</strain>
    </source>
</reference>
<dbReference type="Proteomes" id="UP001059617">
    <property type="component" value="Chromosome"/>
</dbReference>
<gene>
    <name evidence="2" type="ORF">Dfulv_33350</name>
</gene>
<name>A0ABY5VQH5_9ACTN</name>
<protein>
    <submittedName>
        <fullName evidence="2">Uncharacterized protein</fullName>
    </submittedName>
</protein>
<proteinExistence type="predicted"/>
<dbReference type="RefSeq" id="WP_259857785.1">
    <property type="nucleotide sequence ID" value="NZ_BAAAST010000064.1"/>
</dbReference>
<feature type="compositionally biased region" description="Low complexity" evidence="1">
    <location>
        <begin position="161"/>
        <end position="177"/>
    </location>
</feature>
<evidence type="ECO:0000313" key="2">
    <source>
        <dbReference type="EMBL" id="UWP80027.1"/>
    </source>
</evidence>
<organism evidence="2 3">
    <name type="scientific">Dactylosporangium fulvum</name>
    <dbReference type="NCBI Taxonomy" id="53359"/>
    <lineage>
        <taxon>Bacteria</taxon>
        <taxon>Bacillati</taxon>
        <taxon>Actinomycetota</taxon>
        <taxon>Actinomycetes</taxon>
        <taxon>Micromonosporales</taxon>
        <taxon>Micromonosporaceae</taxon>
        <taxon>Dactylosporangium</taxon>
    </lineage>
</organism>
<evidence type="ECO:0000313" key="3">
    <source>
        <dbReference type="Proteomes" id="UP001059617"/>
    </source>
</evidence>
<feature type="region of interest" description="Disordered" evidence="1">
    <location>
        <begin position="119"/>
        <end position="177"/>
    </location>
</feature>
<keyword evidence="3" id="KW-1185">Reference proteome</keyword>
<evidence type="ECO:0000256" key="1">
    <source>
        <dbReference type="SAM" id="MobiDB-lite"/>
    </source>
</evidence>
<dbReference type="EMBL" id="CP073720">
    <property type="protein sequence ID" value="UWP80027.1"/>
    <property type="molecule type" value="Genomic_DNA"/>
</dbReference>
<feature type="compositionally biased region" description="Low complexity" evidence="1">
    <location>
        <begin position="129"/>
        <end position="151"/>
    </location>
</feature>